<dbReference type="EMBL" id="JAKJXP020000004">
    <property type="protein sequence ID" value="KAK7757015.1"/>
    <property type="molecule type" value="Genomic_DNA"/>
</dbReference>
<feature type="region of interest" description="Disordered" evidence="1">
    <location>
        <begin position="241"/>
        <end position="261"/>
    </location>
</feature>
<feature type="compositionally biased region" description="Low complexity" evidence="1">
    <location>
        <begin position="409"/>
        <end position="421"/>
    </location>
</feature>
<evidence type="ECO:0000313" key="2">
    <source>
        <dbReference type="EMBL" id="KAK7757015.1"/>
    </source>
</evidence>
<evidence type="ECO:0000256" key="1">
    <source>
        <dbReference type="SAM" id="MobiDB-lite"/>
    </source>
</evidence>
<feature type="compositionally biased region" description="Basic and acidic residues" evidence="1">
    <location>
        <begin position="438"/>
        <end position="448"/>
    </location>
</feature>
<dbReference type="Proteomes" id="UP001320420">
    <property type="component" value="Unassembled WGS sequence"/>
</dbReference>
<accession>A0AAN9V2S3</accession>
<gene>
    <name evidence="2" type="ORF">SLS62_001031</name>
</gene>
<protein>
    <submittedName>
        <fullName evidence="2">Uncharacterized protein</fullName>
    </submittedName>
</protein>
<sequence>MPRGIAKKKAPAPAPANKPTLAEQRDKAFSSIRARDHLFAQVIPSSKNDEATTDTLRVCHLTGATAPGKPAERSHQRLYEVGMAGQGAYEQGACEQDFHDATPVYRSSSDTPQFHTEQVVSAVESDSFTGVPARVGGAGTRSVEPRDRGLIRLPKRRPRRRPVGRKRAAIPSVPTTYQVADNVSGDDSYIRGSSAKRQRMDYGQGQQEFTVVRKTTTVTTTTTTVYETHHHSTTSRYYEAGWKDNEKEPEPQGQMTRSGYLFSGEYGNSAFTFESPNSQYGSQRRCRPDIRMPSGRVEEYNEDDLNGRCKNFGGGRAEFQQPRYFSESPEPTTPEIPKPQNSAGKTKGCGEVYGEAKARAMEKKITNIFKRAGLPSFQDPTFTNPFDDEFEDENSGGGQVESRQPRNFSGGSKSLASGSSKPQASTGRKRGLGETDDEAKAREMEDKITNIFKRAGLPSFQNRPSYDPYEDYY</sequence>
<feature type="region of interest" description="Disordered" evidence="1">
    <location>
        <begin position="1"/>
        <end position="29"/>
    </location>
</feature>
<dbReference type="AlphaFoldDB" id="A0AAN9V2S3"/>
<organism evidence="2 3">
    <name type="scientific">Diatrype stigma</name>
    <dbReference type="NCBI Taxonomy" id="117547"/>
    <lineage>
        <taxon>Eukaryota</taxon>
        <taxon>Fungi</taxon>
        <taxon>Dikarya</taxon>
        <taxon>Ascomycota</taxon>
        <taxon>Pezizomycotina</taxon>
        <taxon>Sordariomycetes</taxon>
        <taxon>Xylariomycetidae</taxon>
        <taxon>Xylariales</taxon>
        <taxon>Diatrypaceae</taxon>
        <taxon>Diatrype</taxon>
    </lineage>
</organism>
<feature type="region of interest" description="Disordered" evidence="1">
    <location>
        <begin position="273"/>
        <end position="349"/>
    </location>
</feature>
<evidence type="ECO:0000313" key="3">
    <source>
        <dbReference type="Proteomes" id="UP001320420"/>
    </source>
</evidence>
<feature type="compositionally biased region" description="Basic and acidic residues" evidence="1">
    <location>
        <begin position="241"/>
        <end position="250"/>
    </location>
</feature>
<feature type="region of interest" description="Disordered" evidence="1">
    <location>
        <begin position="370"/>
        <end position="473"/>
    </location>
</feature>
<name>A0AAN9V2S3_9PEZI</name>
<comment type="caution">
    <text evidence="2">The sequence shown here is derived from an EMBL/GenBank/DDBJ whole genome shotgun (WGS) entry which is preliminary data.</text>
</comment>
<keyword evidence="3" id="KW-1185">Reference proteome</keyword>
<reference evidence="2 3" key="1">
    <citation type="submission" date="2024-02" db="EMBL/GenBank/DDBJ databases">
        <title>De novo assembly and annotation of 12 fungi associated with fruit tree decline syndrome in Ontario, Canada.</title>
        <authorList>
            <person name="Sulman M."/>
            <person name="Ellouze W."/>
            <person name="Ilyukhin E."/>
        </authorList>
    </citation>
    <scope>NUCLEOTIDE SEQUENCE [LARGE SCALE GENOMIC DNA]</scope>
    <source>
        <strain evidence="2 3">M11/M66-122</strain>
    </source>
</reference>
<feature type="compositionally biased region" description="Basic residues" evidence="1">
    <location>
        <begin position="1"/>
        <end position="10"/>
    </location>
</feature>
<proteinExistence type="predicted"/>
<feature type="compositionally biased region" description="Polar residues" evidence="1">
    <location>
        <begin position="273"/>
        <end position="282"/>
    </location>
</feature>